<keyword evidence="2" id="KW-1185">Reference proteome</keyword>
<sequence>MRPALGFLAVVVVFGLVLDQALSIAGRMVRPMYPAKRLWAVSADLLRV</sequence>
<gene>
    <name evidence="1" type="ORF">ORV05_22625</name>
</gene>
<accession>A0ABY7AWB1</accession>
<dbReference type="RefSeq" id="WP_268754026.1">
    <property type="nucleotide sequence ID" value="NZ_CP113836.1"/>
</dbReference>
<name>A0ABY7AWB1_9PSEU</name>
<evidence type="ECO:0000313" key="2">
    <source>
        <dbReference type="Proteomes" id="UP001163203"/>
    </source>
</evidence>
<proteinExistence type="predicted"/>
<organism evidence="1 2">
    <name type="scientific">Amycolatopsis cynarae</name>
    <dbReference type="NCBI Taxonomy" id="2995223"/>
    <lineage>
        <taxon>Bacteria</taxon>
        <taxon>Bacillati</taxon>
        <taxon>Actinomycetota</taxon>
        <taxon>Actinomycetes</taxon>
        <taxon>Pseudonocardiales</taxon>
        <taxon>Pseudonocardiaceae</taxon>
        <taxon>Amycolatopsis</taxon>
    </lineage>
</organism>
<evidence type="ECO:0000313" key="1">
    <source>
        <dbReference type="EMBL" id="WAL63783.1"/>
    </source>
</evidence>
<dbReference type="Proteomes" id="UP001163203">
    <property type="component" value="Chromosome"/>
</dbReference>
<protein>
    <submittedName>
        <fullName evidence="1">Uncharacterized protein</fullName>
    </submittedName>
</protein>
<reference evidence="1" key="1">
    <citation type="submission" date="2022-11" db="EMBL/GenBank/DDBJ databases">
        <authorList>
            <person name="Mo P."/>
        </authorList>
    </citation>
    <scope>NUCLEOTIDE SEQUENCE</scope>
    <source>
        <strain evidence="1">HUAS 11-8</strain>
    </source>
</reference>
<dbReference type="EMBL" id="CP113836">
    <property type="protein sequence ID" value="WAL63783.1"/>
    <property type="molecule type" value="Genomic_DNA"/>
</dbReference>